<evidence type="ECO:0000256" key="6">
    <source>
        <dbReference type="ARBA" id="ARBA00023136"/>
    </source>
</evidence>
<evidence type="ECO:0000256" key="8">
    <source>
        <dbReference type="RuleBase" id="RU362056"/>
    </source>
</evidence>
<dbReference type="GO" id="GO:0043252">
    <property type="term" value="P:sodium-independent organic anion transport"/>
    <property type="evidence" value="ECO:0007669"/>
    <property type="project" value="TreeGrafter"/>
</dbReference>
<comment type="similarity">
    <text evidence="2 8">Belongs to the organo anion transporter (TC 2.A.60) family.</text>
</comment>
<dbReference type="GO" id="GO:0006811">
    <property type="term" value="P:monoatomic ion transport"/>
    <property type="evidence" value="ECO:0007669"/>
    <property type="project" value="UniProtKB-KW"/>
</dbReference>
<dbReference type="GO" id="GO:0016323">
    <property type="term" value="C:basolateral plasma membrane"/>
    <property type="evidence" value="ECO:0007669"/>
    <property type="project" value="TreeGrafter"/>
</dbReference>
<keyword evidence="8" id="KW-0813">Transport</keyword>
<dbReference type="InterPro" id="IPR036259">
    <property type="entry name" value="MFS_trans_sf"/>
</dbReference>
<dbReference type="GO" id="GO:0015347">
    <property type="term" value="F:sodium-independent organic anion transmembrane transporter activity"/>
    <property type="evidence" value="ECO:0007669"/>
    <property type="project" value="TreeGrafter"/>
</dbReference>
<dbReference type="Gene3D" id="1.20.1250.20">
    <property type="entry name" value="MFS general substrate transporter like domains"/>
    <property type="match status" value="1"/>
</dbReference>
<comment type="caution">
    <text evidence="10">The sequence shown here is derived from an EMBL/GenBank/DDBJ whole genome shotgun (WGS) entry which is preliminary data.</text>
</comment>
<dbReference type="Pfam" id="PF03137">
    <property type="entry name" value="OATP"/>
    <property type="match status" value="1"/>
</dbReference>
<dbReference type="PANTHER" id="PTHR11388:SF150">
    <property type="entry name" value="SOLUTE CARRIER ORGANIC ANION TRANSPORTER FAMILY MEMBER"/>
    <property type="match status" value="1"/>
</dbReference>
<keyword evidence="7" id="KW-1015">Disulfide bond</keyword>
<feature type="transmembrane region" description="Helical" evidence="8">
    <location>
        <begin position="214"/>
        <end position="237"/>
    </location>
</feature>
<evidence type="ECO:0000256" key="3">
    <source>
        <dbReference type="ARBA" id="ARBA00022475"/>
    </source>
</evidence>
<proteinExistence type="inferred from homology"/>
<keyword evidence="11" id="KW-1185">Reference proteome</keyword>
<evidence type="ECO:0000256" key="5">
    <source>
        <dbReference type="ARBA" id="ARBA00022989"/>
    </source>
</evidence>
<dbReference type="InterPro" id="IPR004156">
    <property type="entry name" value="OATP"/>
</dbReference>
<feature type="transmembrane region" description="Helical" evidence="8">
    <location>
        <begin position="577"/>
        <end position="603"/>
    </location>
</feature>
<dbReference type="SUPFAM" id="SSF103473">
    <property type="entry name" value="MFS general substrate transporter"/>
    <property type="match status" value="1"/>
</dbReference>
<evidence type="ECO:0000256" key="2">
    <source>
        <dbReference type="ARBA" id="ARBA00009657"/>
    </source>
</evidence>
<dbReference type="NCBIfam" id="TIGR00805">
    <property type="entry name" value="oat"/>
    <property type="match status" value="1"/>
</dbReference>
<dbReference type="PANTHER" id="PTHR11388">
    <property type="entry name" value="ORGANIC ANION TRANSPORTER"/>
    <property type="match status" value="1"/>
</dbReference>
<dbReference type="InterPro" id="IPR002350">
    <property type="entry name" value="Kazal_dom"/>
</dbReference>
<feature type="transmembrane region" description="Helical" evidence="8">
    <location>
        <begin position="615"/>
        <end position="637"/>
    </location>
</feature>
<gene>
    <name evidence="10" type="ORF">QR680_005866</name>
</gene>
<keyword evidence="6 8" id="KW-0472">Membrane</keyword>
<feature type="transmembrane region" description="Helical" evidence="8">
    <location>
        <begin position="464"/>
        <end position="484"/>
    </location>
</feature>
<keyword evidence="3" id="KW-1003">Cell membrane</keyword>
<feature type="transmembrane region" description="Helical" evidence="8">
    <location>
        <begin position="6"/>
        <end position="35"/>
    </location>
</feature>
<accession>A0AA39HTM5</accession>
<organism evidence="10 11">
    <name type="scientific">Steinernema hermaphroditum</name>
    <dbReference type="NCBI Taxonomy" id="289476"/>
    <lineage>
        <taxon>Eukaryota</taxon>
        <taxon>Metazoa</taxon>
        <taxon>Ecdysozoa</taxon>
        <taxon>Nematoda</taxon>
        <taxon>Chromadorea</taxon>
        <taxon>Rhabditida</taxon>
        <taxon>Tylenchina</taxon>
        <taxon>Panagrolaimomorpha</taxon>
        <taxon>Strongyloidoidea</taxon>
        <taxon>Steinernematidae</taxon>
        <taxon>Steinernema</taxon>
    </lineage>
</organism>
<evidence type="ECO:0000313" key="11">
    <source>
        <dbReference type="Proteomes" id="UP001175271"/>
    </source>
</evidence>
<feature type="transmembrane region" description="Helical" evidence="8">
    <location>
        <begin position="76"/>
        <end position="98"/>
    </location>
</feature>
<comment type="caution">
    <text evidence="8">Lacks conserved residue(s) required for the propagation of feature annotation.</text>
</comment>
<dbReference type="AlphaFoldDB" id="A0AA39HTM5"/>
<feature type="transmembrane region" description="Helical" evidence="8">
    <location>
        <begin position="432"/>
        <end position="452"/>
    </location>
</feature>
<feature type="transmembrane region" description="Helical" evidence="8">
    <location>
        <begin position="393"/>
        <end position="412"/>
    </location>
</feature>
<keyword evidence="8" id="KW-0406">Ion transport</keyword>
<comment type="subcellular location">
    <subcellularLocation>
        <location evidence="1 8">Cell membrane</location>
        <topology evidence="1 8">Multi-pass membrane protein</topology>
    </subcellularLocation>
</comment>
<dbReference type="CDD" id="cd17336">
    <property type="entry name" value="MFS_SLCO_OATP"/>
    <property type="match status" value="1"/>
</dbReference>
<feature type="transmembrane region" description="Helical" evidence="8">
    <location>
        <begin position="291"/>
        <end position="317"/>
    </location>
</feature>
<feature type="transmembrane region" description="Helical" evidence="8">
    <location>
        <begin position="249"/>
        <end position="271"/>
    </location>
</feature>
<evidence type="ECO:0000256" key="4">
    <source>
        <dbReference type="ARBA" id="ARBA00022692"/>
    </source>
</evidence>
<sequence>MNDQQLVMVFFAVFLSVYFLESIGGFYMTSAIVYIEKQFQIPSKVSGTMVSANDFGYIPSVVFVAYRGSKGNRARWIGGGCLLIALANILISMSNFMFPVEDINAHSDVVDTAISGTYGTFPPGVSTLPPAVFPLRFLQLPSDIEDFCVSHDLTERCFDYYSSHNSSTLADFKGHLREQAGRSFGMCDRTVNLLRKVIHDEKCARHETNIGPTLMIFGGLLILGVGRTMPFSLGLPLVDDNVKKRNLPVYFAGMFFIRILGPILGLLMGSFFNRYYYTFDPPIGLTNRDPMWIGCWWAGFMVIGTLLAGPSLALFCFPAPEEEDEAESEEDQKMIRNGVEIEMQPLKKKPRKLALVDRHLKKTEDGKALMPESFFGKTKDFAMTMAQVFKQPVYVGALVGRIIDVLAFKGFFVFLPKYLEIQFGIPQSTINIYMAFSGTIGFALGVITGSGVMKFAKLQGRKAAAWVAVCSTAAALLSFMNATVGCKSALSRIGDYGRTTNFTFSTTCNGGCLCEEVNLFPVCNTGSDVFYSPCHAGCTSHSQIPNVGLVFSNCSCAGQFTEVSRDFCNDDHCNSQFFWYFVNMAISGVFGGMGVVPGVLIMLRSVPAMHRSVSLGFNGLLVSLLATLPSPILWGAIIDRFCIYWNRSCDKNGACAIYDTDNLRIWLHVFYGGLRMISLVSDIWVCYFAKGLKLTDEEEEPPKPADNHKDRKLSLVHHHEEKEVPGTVEEVTSNGITPLI</sequence>
<keyword evidence="5 8" id="KW-1133">Transmembrane helix</keyword>
<dbReference type="PROSITE" id="PS51465">
    <property type="entry name" value="KAZAL_2"/>
    <property type="match status" value="1"/>
</dbReference>
<reference evidence="10" key="1">
    <citation type="submission" date="2023-06" db="EMBL/GenBank/DDBJ databases">
        <title>Genomic analysis of the entomopathogenic nematode Steinernema hermaphroditum.</title>
        <authorList>
            <person name="Schwarz E.M."/>
            <person name="Heppert J.K."/>
            <person name="Baniya A."/>
            <person name="Schwartz H.T."/>
            <person name="Tan C.-H."/>
            <person name="Antoshechkin I."/>
            <person name="Sternberg P.W."/>
            <person name="Goodrich-Blair H."/>
            <person name="Dillman A.R."/>
        </authorList>
    </citation>
    <scope>NUCLEOTIDE SEQUENCE</scope>
    <source>
        <strain evidence="10">PS9179</strain>
        <tissue evidence="10">Whole animal</tissue>
    </source>
</reference>
<evidence type="ECO:0000256" key="1">
    <source>
        <dbReference type="ARBA" id="ARBA00004651"/>
    </source>
</evidence>
<evidence type="ECO:0000256" key="7">
    <source>
        <dbReference type="ARBA" id="ARBA00023157"/>
    </source>
</evidence>
<evidence type="ECO:0000313" key="10">
    <source>
        <dbReference type="EMBL" id="KAK0411831.1"/>
    </source>
</evidence>
<name>A0AA39HTM5_9BILA</name>
<dbReference type="EMBL" id="JAUCMV010000003">
    <property type="protein sequence ID" value="KAK0411831.1"/>
    <property type="molecule type" value="Genomic_DNA"/>
</dbReference>
<dbReference type="Proteomes" id="UP001175271">
    <property type="component" value="Unassembled WGS sequence"/>
</dbReference>
<protein>
    <recommendedName>
        <fullName evidence="8">Solute carrier organic anion transporter family member</fullName>
    </recommendedName>
</protein>
<keyword evidence="4 8" id="KW-0812">Transmembrane</keyword>
<feature type="domain" description="Kazal-like" evidence="9">
    <location>
        <begin position="502"/>
        <end position="558"/>
    </location>
</feature>
<evidence type="ECO:0000259" key="9">
    <source>
        <dbReference type="PROSITE" id="PS51465"/>
    </source>
</evidence>